<keyword evidence="2" id="KW-1185">Reference proteome</keyword>
<evidence type="ECO:0000313" key="1">
    <source>
        <dbReference type="EMBL" id="PIO76879.1"/>
    </source>
</evidence>
<dbReference type="EMBL" id="KZ345025">
    <property type="protein sequence ID" value="PIO76879.1"/>
    <property type="molecule type" value="Genomic_DNA"/>
</dbReference>
<sequence length="90" mass="10027">MLDHLGYWPCAHDTPGFESRVIRNLEVQPTQPTQVSTMDRPEDRELSLLAPNPSETGAQVARSFPTISIYDPLVGDQKVNLEDPVEKPIA</sequence>
<organism evidence="1 2">
    <name type="scientific">Teladorsagia circumcincta</name>
    <name type="common">Brown stomach worm</name>
    <name type="synonym">Ostertagia circumcincta</name>
    <dbReference type="NCBI Taxonomy" id="45464"/>
    <lineage>
        <taxon>Eukaryota</taxon>
        <taxon>Metazoa</taxon>
        <taxon>Ecdysozoa</taxon>
        <taxon>Nematoda</taxon>
        <taxon>Chromadorea</taxon>
        <taxon>Rhabditida</taxon>
        <taxon>Rhabditina</taxon>
        <taxon>Rhabditomorpha</taxon>
        <taxon>Strongyloidea</taxon>
        <taxon>Trichostrongylidae</taxon>
        <taxon>Teladorsagia</taxon>
    </lineage>
</organism>
<gene>
    <name evidence="1" type="ORF">TELCIR_01031</name>
</gene>
<accession>A0A2G9V306</accession>
<dbReference type="Proteomes" id="UP000230423">
    <property type="component" value="Unassembled WGS sequence"/>
</dbReference>
<protein>
    <submittedName>
        <fullName evidence="1">Uncharacterized protein</fullName>
    </submittedName>
</protein>
<evidence type="ECO:0000313" key="2">
    <source>
        <dbReference type="Proteomes" id="UP000230423"/>
    </source>
</evidence>
<dbReference type="AlphaFoldDB" id="A0A2G9V306"/>
<proteinExistence type="predicted"/>
<reference evidence="1 2" key="1">
    <citation type="submission" date="2015-09" db="EMBL/GenBank/DDBJ databases">
        <title>Draft genome of the parasitic nematode Teladorsagia circumcincta isolate WARC Sus (inbred).</title>
        <authorList>
            <person name="Mitreva M."/>
        </authorList>
    </citation>
    <scope>NUCLEOTIDE SEQUENCE [LARGE SCALE GENOMIC DNA]</scope>
    <source>
        <strain evidence="1 2">S</strain>
    </source>
</reference>
<name>A0A2G9V306_TELCI</name>